<evidence type="ECO:0000313" key="1">
    <source>
        <dbReference type="EMBL" id="SMF95166.1"/>
    </source>
</evidence>
<sequence length="74" mass="8146">MYTAIKGIYENGKVTLEEAPPTLRKTKVVVMFLADDVKPTESPRKGVKIGSLAGKGYAIPDSFNEPLEDLSEYQ</sequence>
<protein>
    <recommendedName>
        <fullName evidence="3">DUF2281 domain-containing protein</fullName>
    </recommendedName>
</protein>
<dbReference type="AlphaFoldDB" id="A0A1Y6CXZ3"/>
<dbReference type="STRING" id="1760988.SAMN02949497_2512"/>
<evidence type="ECO:0000313" key="2">
    <source>
        <dbReference type="Proteomes" id="UP000192923"/>
    </source>
</evidence>
<keyword evidence="2" id="KW-1185">Reference proteome</keyword>
<evidence type="ECO:0008006" key="3">
    <source>
        <dbReference type="Google" id="ProtNLM"/>
    </source>
</evidence>
<dbReference type="Proteomes" id="UP000192923">
    <property type="component" value="Unassembled WGS sequence"/>
</dbReference>
<dbReference type="RefSeq" id="WP_085213158.1">
    <property type="nucleotide sequence ID" value="NZ_FXAM01000001.1"/>
</dbReference>
<dbReference type="EMBL" id="FXAM01000001">
    <property type="protein sequence ID" value="SMF95166.1"/>
    <property type="molecule type" value="Genomic_DNA"/>
</dbReference>
<organism evidence="1 2">
    <name type="scientific">Methylomagnum ishizawai</name>
    <dbReference type="NCBI Taxonomy" id="1760988"/>
    <lineage>
        <taxon>Bacteria</taxon>
        <taxon>Pseudomonadati</taxon>
        <taxon>Pseudomonadota</taxon>
        <taxon>Gammaproteobacteria</taxon>
        <taxon>Methylococcales</taxon>
        <taxon>Methylococcaceae</taxon>
        <taxon>Methylomagnum</taxon>
    </lineage>
</organism>
<dbReference type="OrthoDB" id="7064984at2"/>
<name>A0A1Y6CXZ3_9GAMM</name>
<accession>A0A1Y6CXZ3</accession>
<reference evidence="1 2" key="1">
    <citation type="submission" date="2016-12" db="EMBL/GenBank/DDBJ databases">
        <authorList>
            <person name="Song W.-J."/>
            <person name="Kurnit D.M."/>
        </authorList>
    </citation>
    <scope>NUCLEOTIDE SEQUENCE [LARGE SCALE GENOMIC DNA]</scope>
    <source>
        <strain evidence="1 2">175</strain>
    </source>
</reference>
<gene>
    <name evidence="1" type="ORF">SAMN02949497_2512</name>
</gene>
<proteinExistence type="predicted"/>